<protein>
    <submittedName>
        <fullName evidence="1">Putative ATP-dependent DNA helicase HFM1</fullName>
    </submittedName>
</protein>
<accession>M7BGP2</accession>
<keyword evidence="1" id="KW-0547">Nucleotide-binding</keyword>
<dbReference type="STRING" id="8469.M7BGP2"/>
<dbReference type="PANTHER" id="PTHR47835">
    <property type="entry name" value="HFM1, ATP DEPENDENT DNA HELICASE HOMOLOG"/>
    <property type="match status" value="1"/>
</dbReference>
<evidence type="ECO:0000313" key="1">
    <source>
        <dbReference type="EMBL" id="EMP27397.1"/>
    </source>
</evidence>
<dbReference type="AlphaFoldDB" id="M7BGP2"/>
<dbReference type="eggNOG" id="KOG0952">
    <property type="taxonomic scope" value="Eukaryota"/>
</dbReference>
<keyword evidence="2" id="KW-1185">Reference proteome</keyword>
<sequence length="258" mass="29410">MAWYYIAFDTVKQFSTINGTETLSELILNRHPPFGNQIKESVLHLPKYELGIEQLAKYSDTVAEILVTIILTNFEQLQIKRTAPDFHYVTLLIGDADNQVVFKQKIMDSVLLKNGNWTKKIEVKRALKSEELSINLISSEYGGACNRETTYMKLGNRECSHHCKNKDVCGHDCCKIGVSQKSELKRGSKFSSYLADLRNRNAISSVPPVKRLKMQIQLNKSQNVDLKQFVFTPKSLLPALPRYYIIAISKIKFKTCSV</sequence>
<dbReference type="GO" id="GO:0016787">
    <property type="term" value="F:hydrolase activity"/>
    <property type="evidence" value="ECO:0007669"/>
    <property type="project" value="UniProtKB-KW"/>
</dbReference>
<organism evidence="1 2">
    <name type="scientific">Chelonia mydas</name>
    <name type="common">Green sea-turtle</name>
    <name type="synonym">Chelonia agassizi</name>
    <dbReference type="NCBI Taxonomy" id="8469"/>
    <lineage>
        <taxon>Eukaryota</taxon>
        <taxon>Metazoa</taxon>
        <taxon>Chordata</taxon>
        <taxon>Craniata</taxon>
        <taxon>Vertebrata</taxon>
        <taxon>Euteleostomi</taxon>
        <taxon>Archelosauria</taxon>
        <taxon>Testudinata</taxon>
        <taxon>Testudines</taxon>
        <taxon>Cryptodira</taxon>
        <taxon>Durocryptodira</taxon>
        <taxon>Americhelydia</taxon>
        <taxon>Chelonioidea</taxon>
        <taxon>Cheloniidae</taxon>
        <taxon>Chelonia</taxon>
    </lineage>
</organism>
<dbReference type="Proteomes" id="UP000031443">
    <property type="component" value="Unassembled WGS sequence"/>
</dbReference>
<dbReference type="InterPro" id="IPR052247">
    <property type="entry name" value="Meiotic_Crossover_Helicase"/>
</dbReference>
<keyword evidence="1" id="KW-0378">Hydrolase</keyword>
<dbReference type="EMBL" id="KB570890">
    <property type="protein sequence ID" value="EMP27397.1"/>
    <property type="molecule type" value="Genomic_DNA"/>
</dbReference>
<gene>
    <name evidence="1" type="ORF">UY3_15551</name>
</gene>
<evidence type="ECO:0000313" key="2">
    <source>
        <dbReference type="Proteomes" id="UP000031443"/>
    </source>
</evidence>
<name>M7BGP2_CHEMY</name>
<keyword evidence="1" id="KW-0067">ATP-binding</keyword>
<proteinExistence type="predicted"/>
<dbReference type="PANTHER" id="PTHR47835:SF3">
    <property type="entry name" value="HELICASE FOR MEIOSIS 1"/>
    <property type="match status" value="1"/>
</dbReference>
<reference evidence="2" key="1">
    <citation type="journal article" date="2013" name="Nat. Genet.">
        <title>The draft genomes of soft-shell turtle and green sea turtle yield insights into the development and evolution of the turtle-specific body plan.</title>
        <authorList>
            <person name="Wang Z."/>
            <person name="Pascual-Anaya J."/>
            <person name="Zadissa A."/>
            <person name="Li W."/>
            <person name="Niimura Y."/>
            <person name="Huang Z."/>
            <person name="Li C."/>
            <person name="White S."/>
            <person name="Xiong Z."/>
            <person name="Fang D."/>
            <person name="Wang B."/>
            <person name="Ming Y."/>
            <person name="Chen Y."/>
            <person name="Zheng Y."/>
            <person name="Kuraku S."/>
            <person name="Pignatelli M."/>
            <person name="Herrero J."/>
            <person name="Beal K."/>
            <person name="Nozawa M."/>
            <person name="Li Q."/>
            <person name="Wang J."/>
            <person name="Zhang H."/>
            <person name="Yu L."/>
            <person name="Shigenobu S."/>
            <person name="Wang J."/>
            <person name="Liu J."/>
            <person name="Flicek P."/>
            <person name="Searle S."/>
            <person name="Wang J."/>
            <person name="Kuratani S."/>
            <person name="Yin Y."/>
            <person name="Aken B."/>
            <person name="Zhang G."/>
            <person name="Irie N."/>
        </authorList>
    </citation>
    <scope>NUCLEOTIDE SEQUENCE [LARGE SCALE GENOMIC DNA]</scope>
</reference>
<keyword evidence="1" id="KW-0347">Helicase</keyword>
<dbReference type="GO" id="GO:0043138">
    <property type="term" value="F:3'-5' DNA helicase activity"/>
    <property type="evidence" value="ECO:0007669"/>
    <property type="project" value="UniProtKB-EC"/>
</dbReference>